<evidence type="ECO:0000313" key="8">
    <source>
        <dbReference type="Proteomes" id="UP000176282"/>
    </source>
</evidence>
<dbReference type="InterPro" id="IPR047817">
    <property type="entry name" value="ABC2_TM_bact-type"/>
</dbReference>
<feature type="transmembrane region" description="Helical" evidence="5">
    <location>
        <begin position="20"/>
        <end position="43"/>
    </location>
</feature>
<keyword evidence="5" id="KW-0813">Transport</keyword>
<evidence type="ECO:0000256" key="4">
    <source>
        <dbReference type="ARBA" id="ARBA00023136"/>
    </source>
</evidence>
<dbReference type="Pfam" id="PF01061">
    <property type="entry name" value="ABC2_membrane"/>
    <property type="match status" value="1"/>
</dbReference>
<keyword evidence="3 5" id="KW-1133">Transmembrane helix</keyword>
<dbReference type="STRING" id="1798680.A3J66_04215"/>
<comment type="similarity">
    <text evidence="5">Belongs to the ABC-2 integral membrane protein family.</text>
</comment>
<dbReference type="GO" id="GO:0043190">
    <property type="term" value="C:ATP-binding cassette (ABC) transporter complex"/>
    <property type="evidence" value="ECO:0007669"/>
    <property type="project" value="InterPro"/>
</dbReference>
<dbReference type="PIRSF" id="PIRSF006648">
    <property type="entry name" value="DrrB"/>
    <property type="match status" value="1"/>
</dbReference>
<reference evidence="7 8" key="1">
    <citation type="journal article" date="2016" name="Nat. Commun.">
        <title>Thousands of microbial genomes shed light on interconnected biogeochemical processes in an aquifer system.</title>
        <authorList>
            <person name="Anantharaman K."/>
            <person name="Brown C.T."/>
            <person name="Hug L.A."/>
            <person name="Sharon I."/>
            <person name="Castelle C.J."/>
            <person name="Probst A.J."/>
            <person name="Thomas B.C."/>
            <person name="Singh A."/>
            <person name="Wilkins M.J."/>
            <person name="Karaoz U."/>
            <person name="Brodie E.L."/>
            <person name="Williams K.H."/>
            <person name="Hubbard S.S."/>
            <person name="Banfield J.F."/>
        </authorList>
    </citation>
    <scope>NUCLEOTIDE SEQUENCE [LARGE SCALE GENOMIC DNA]</scope>
</reference>
<comment type="caution">
    <text evidence="7">The sequence shown here is derived from an EMBL/GenBank/DDBJ whole genome shotgun (WGS) entry which is preliminary data.</text>
</comment>
<dbReference type="GO" id="GO:0140359">
    <property type="term" value="F:ABC-type transporter activity"/>
    <property type="evidence" value="ECO:0007669"/>
    <property type="project" value="InterPro"/>
</dbReference>
<comment type="subcellular location">
    <subcellularLocation>
        <location evidence="5">Cell membrane</location>
        <topology evidence="5">Multi-pass membrane protein</topology>
    </subcellularLocation>
    <subcellularLocation>
        <location evidence="1">Membrane</location>
        <topology evidence="1">Multi-pass membrane protein</topology>
    </subcellularLocation>
</comment>
<dbReference type="NCBIfam" id="NF011648">
    <property type="entry name" value="PRK15066.1"/>
    <property type="match status" value="1"/>
</dbReference>
<dbReference type="InterPro" id="IPR013525">
    <property type="entry name" value="ABC2_TM"/>
</dbReference>
<name>A0A1F6M3K7_9BACT</name>
<dbReference type="PANTHER" id="PTHR43332:SF1">
    <property type="entry name" value="TRANSPORT PERMEASE PROTEIN"/>
    <property type="match status" value="1"/>
</dbReference>
<dbReference type="AlphaFoldDB" id="A0A1F6M3K7"/>
<feature type="transmembrane region" description="Helical" evidence="5">
    <location>
        <begin position="63"/>
        <end position="82"/>
    </location>
</feature>
<feature type="transmembrane region" description="Helical" evidence="5">
    <location>
        <begin position="169"/>
        <end position="191"/>
    </location>
</feature>
<evidence type="ECO:0000256" key="3">
    <source>
        <dbReference type="ARBA" id="ARBA00022989"/>
    </source>
</evidence>
<dbReference type="EMBL" id="MFQB01000038">
    <property type="protein sequence ID" value="OGH66227.1"/>
    <property type="molecule type" value="Genomic_DNA"/>
</dbReference>
<evidence type="ECO:0000256" key="2">
    <source>
        <dbReference type="ARBA" id="ARBA00022692"/>
    </source>
</evidence>
<keyword evidence="2 5" id="KW-0812">Transmembrane</keyword>
<gene>
    <name evidence="7" type="ORF">A3J66_04215</name>
</gene>
<dbReference type="InterPro" id="IPR052522">
    <property type="entry name" value="ABC-2_transport_permease"/>
</dbReference>
<feature type="transmembrane region" description="Helical" evidence="5">
    <location>
        <begin position="133"/>
        <end position="157"/>
    </location>
</feature>
<feature type="domain" description="ABC transmembrane type-2" evidence="6">
    <location>
        <begin position="19"/>
        <end position="248"/>
    </location>
</feature>
<dbReference type="PANTHER" id="PTHR43332">
    <property type="entry name" value="INNER MEMBRANE TRANSPORT PERMEASE YADH-RELATED"/>
    <property type="match status" value="1"/>
</dbReference>
<dbReference type="PROSITE" id="PS51012">
    <property type="entry name" value="ABC_TM2"/>
    <property type="match status" value="1"/>
</dbReference>
<dbReference type="Proteomes" id="UP000176282">
    <property type="component" value="Unassembled WGS sequence"/>
</dbReference>
<accession>A0A1F6M3K7</accession>
<evidence type="ECO:0000313" key="7">
    <source>
        <dbReference type="EMBL" id="OGH66227.1"/>
    </source>
</evidence>
<evidence type="ECO:0000256" key="1">
    <source>
        <dbReference type="ARBA" id="ARBA00004141"/>
    </source>
</evidence>
<organism evidence="7 8">
    <name type="scientific">Candidatus Magasanikbacteria bacterium RIFCSPHIGHO2_02_FULL_47_14</name>
    <dbReference type="NCBI Taxonomy" id="1798680"/>
    <lineage>
        <taxon>Bacteria</taxon>
        <taxon>Candidatus Magasanikiibacteriota</taxon>
    </lineage>
</organism>
<protein>
    <recommendedName>
        <fullName evidence="5">Transport permease protein</fullName>
    </recommendedName>
</protein>
<feature type="transmembrane region" description="Helical" evidence="5">
    <location>
        <begin position="224"/>
        <end position="245"/>
    </location>
</feature>
<dbReference type="InterPro" id="IPR000412">
    <property type="entry name" value="ABC_2_transport"/>
</dbReference>
<sequence>MNWIGLKTLIYREIQRFSRVYIQALVSPWISALLYILIFGFVVGSRITLIEGVRYIDFVLPGLVMLNLIQAAYQQAAFSLYMHRFQRSIHEILVAPLSYGEMLTGFLTAAVVRGVVVGFGVYALALIFTTATIAHIFLFLFYCVAVSLLFGLIGLLVGICSNNFEQLNILNTFVIMPLTFLGGVFNSVTMLPEKAQVFVRLNPFFYFVDGLRHAMIGMQEANVLVGYGIISVSIIGLGFLTWYLFKIGWRVRS</sequence>
<evidence type="ECO:0000259" key="6">
    <source>
        <dbReference type="PROSITE" id="PS51012"/>
    </source>
</evidence>
<evidence type="ECO:0000256" key="5">
    <source>
        <dbReference type="RuleBase" id="RU361157"/>
    </source>
</evidence>
<feature type="transmembrane region" description="Helical" evidence="5">
    <location>
        <begin position="103"/>
        <end position="127"/>
    </location>
</feature>
<keyword evidence="4 5" id="KW-0472">Membrane</keyword>
<proteinExistence type="inferred from homology"/>
<keyword evidence="5" id="KW-1003">Cell membrane</keyword>